<evidence type="ECO:0000313" key="7">
    <source>
        <dbReference type="EMBL" id="MBG9388006.1"/>
    </source>
</evidence>
<dbReference type="PANTHER" id="PTHR32322:SF9">
    <property type="entry name" value="AMINO-ACID METABOLITE EFFLUX PUMP-RELATED"/>
    <property type="match status" value="1"/>
</dbReference>
<feature type="domain" description="EamA" evidence="6">
    <location>
        <begin position="145"/>
        <end position="279"/>
    </location>
</feature>
<sequence length="292" mass="31389">MLAVVLVVIWGSNYSIQKGLLALLGPSGVVAARYVITALCALFILLWRHGLSWPRLERREWMVLTGLAFVGHVLHVTVMANAMNLSTPFSSALISACGPIFTLLIVRFTSAVRLDRVQQLGVGLALAGILVFLSDKLQATAAGTLGDLLLLVATLLFACHTVAARALIARRGVLVVMTYATLIATLPMLALHLPGAWAAPWRTLSLDGWMALAWSLIVASFGGWLVWGWLNHELGVPRTAPLLYLLPPVAGLIAWATLGETFSAWKILGALMALGGVALAQFSRPNWKSRTP</sequence>
<comment type="subcellular location">
    <subcellularLocation>
        <location evidence="1">Membrane</location>
        <topology evidence="1">Multi-pass membrane protein</topology>
    </subcellularLocation>
</comment>
<dbReference type="InterPro" id="IPR050638">
    <property type="entry name" value="AA-Vitamin_Transporters"/>
</dbReference>
<feature type="transmembrane region" description="Helical" evidence="5">
    <location>
        <begin position="175"/>
        <end position="197"/>
    </location>
</feature>
<keyword evidence="3 5" id="KW-1133">Transmembrane helix</keyword>
<accession>A0A931MG92</accession>
<feature type="transmembrane region" description="Helical" evidence="5">
    <location>
        <begin position="242"/>
        <end position="258"/>
    </location>
</feature>
<feature type="transmembrane region" description="Helical" evidence="5">
    <location>
        <begin position="264"/>
        <end position="282"/>
    </location>
</feature>
<evidence type="ECO:0000259" key="6">
    <source>
        <dbReference type="Pfam" id="PF00892"/>
    </source>
</evidence>
<evidence type="ECO:0000256" key="4">
    <source>
        <dbReference type="ARBA" id="ARBA00023136"/>
    </source>
</evidence>
<dbReference type="InterPro" id="IPR000620">
    <property type="entry name" value="EamA_dom"/>
</dbReference>
<evidence type="ECO:0000256" key="1">
    <source>
        <dbReference type="ARBA" id="ARBA00004141"/>
    </source>
</evidence>
<dbReference type="GO" id="GO:0016020">
    <property type="term" value="C:membrane"/>
    <property type="evidence" value="ECO:0007669"/>
    <property type="project" value="UniProtKB-SubCell"/>
</dbReference>
<evidence type="ECO:0000313" key="8">
    <source>
        <dbReference type="Proteomes" id="UP000651050"/>
    </source>
</evidence>
<evidence type="ECO:0000256" key="2">
    <source>
        <dbReference type="ARBA" id="ARBA00022692"/>
    </source>
</evidence>
<evidence type="ECO:0000256" key="5">
    <source>
        <dbReference type="SAM" id="Phobius"/>
    </source>
</evidence>
<name>A0A931MG92_9BURK</name>
<feature type="domain" description="EamA" evidence="6">
    <location>
        <begin position="2"/>
        <end position="133"/>
    </location>
</feature>
<feature type="transmembrane region" description="Helical" evidence="5">
    <location>
        <begin position="209"/>
        <end position="230"/>
    </location>
</feature>
<keyword evidence="8" id="KW-1185">Reference proteome</keyword>
<feature type="transmembrane region" description="Helical" evidence="5">
    <location>
        <begin position="120"/>
        <end position="142"/>
    </location>
</feature>
<feature type="transmembrane region" description="Helical" evidence="5">
    <location>
        <begin position="89"/>
        <end position="108"/>
    </location>
</feature>
<comment type="caution">
    <text evidence="7">The sequence shown here is derived from an EMBL/GenBank/DDBJ whole genome shotgun (WGS) entry which is preliminary data.</text>
</comment>
<dbReference type="PANTHER" id="PTHR32322">
    <property type="entry name" value="INNER MEMBRANE TRANSPORTER"/>
    <property type="match status" value="1"/>
</dbReference>
<keyword evidence="4 5" id="KW-0472">Membrane</keyword>
<keyword evidence="2 5" id="KW-0812">Transmembrane</keyword>
<dbReference type="Proteomes" id="UP000651050">
    <property type="component" value="Unassembled WGS sequence"/>
</dbReference>
<dbReference type="SUPFAM" id="SSF103481">
    <property type="entry name" value="Multidrug resistance efflux transporter EmrE"/>
    <property type="match status" value="2"/>
</dbReference>
<dbReference type="Pfam" id="PF00892">
    <property type="entry name" value="EamA"/>
    <property type="match status" value="2"/>
</dbReference>
<dbReference type="RefSeq" id="WP_196985885.1">
    <property type="nucleotide sequence ID" value="NZ_JADWYS010000001.1"/>
</dbReference>
<organism evidence="7 8">
    <name type="scientific">Caenimonas aquaedulcis</name>
    <dbReference type="NCBI Taxonomy" id="2793270"/>
    <lineage>
        <taxon>Bacteria</taxon>
        <taxon>Pseudomonadati</taxon>
        <taxon>Pseudomonadota</taxon>
        <taxon>Betaproteobacteria</taxon>
        <taxon>Burkholderiales</taxon>
        <taxon>Comamonadaceae</taxon>
        <taxon>Caenimonas</taxon>
    </lineage>
</organism>
<evidence type="ECO:0000256" key="3">
    <source>
        <dbReference type="ARBA" id="ARBA00022989"/>
    </source>
</evidence>
<dbReference type="InterPro" id="IPR037185">
    <property type="entry name" value="EmrE-like"/>
</dbReference>
<dbReference type="EMBL" id="JADWYS010000001">
    <property type="protein sequence ID" value="MBG9388006.1"/>
    <property type="molecule type" value="Genomic_DNA"/>
</dbReference>
<feature type="transmembrane region" description="Helical" evidence="5">
    <location>
        <begin position="148"/>
        <end position="168"/>
    </location>
</feature>
<dbReference type="AlphaFoldDB" id="A0A931MG92"/>
<feature type="transmembrane region" description="Helical" evidence="5">
    <location>
        <begin position="61"/>
        <end position="83"/>
    </location>
</feature>
<feature type="transmembrane region" description="Helical" evidence="5">
    <location>
        <begin position="31"/>
        <end position="49"/>
    </location>
</feature>
<reference evidence="7" key="1">
    <citation type="submission" date="2020-11" db="EMBL/GenBank/DDBJ databases">
        <title>Bacterial whole genome sequence for Caenimonas sp. DR4.4.</title>
        <authorList>
            <person name="Le V."/>
            <person name="Ko S.-R."/>
            <person name="Ahn C.-Y."/>
            <person name="Oh H.-M."/>
        </authorList>
    </citation>
    <scope>NUCLEOTIDE SEQUENCE</scope>
    <source>
        <strain evidence="7">DR4.4</strain>
    </source>
</reference>
<proteinExistence type="predicted"/>
<gene>
    <name evidence="7" type="ORF">I5803_08240</name>
</gene>
<protein>
    <submittedName>
        <fullName evidence="7">DMT family transporter</fullName>
    </submittedName>
</protein>